<gene>
    <name evidence="2" type="ORF">HW555_012059</name>
</gene>
<evidence type="ECO:0000256" key="1">
    <source>
        <dbReference type="SAM" id="MobiDB-lite"/>
    </source>
</evidence>
<comment type="caution">
    <text evidence="2">The sequence shown here is derived from an EMBL/GenBank/DDBJ whole genome shotgun (WGS) entry which is preliminary data.</text>
</comment>
<dbReference type="Gene3D" id="3.30.70.1820">
    <property type="entry name" value="L1 transposable element, RRM domain"/>
    <property type="match status" value="1"/>
</dbReference>
<evidence type="ECO:0000313" key="3">
    <source>
        <dbReference type="Proteomes" id="UP000648187"/>
    </source>
</evidence>
<dbReference type="AlphaFoldDB" id="A0A835G7T6"/>
<organism evidence="2 3">
    <name type="scientific">Spodoptera exigua</name>
    <name type="common">Beet armyworm</name>
    <name type="synonym">Noctua fulgens</name>
    <dbReference type="NCBI Taxonomy" id="7107"/>
    <lineage>
        <taxon>Eukaryota</taxon>
        <taxon>Metazoa</taxon>
        <taxon>Ecdysozoa</taxon>
        <taxon>Arthropoda</taxon>
        <taxon>Hexapoda</taxon>
        <taxon>Insecta</taxon>
        <taxon>Pterygota</taxon>
        <taxon>Neoptera</taxon>
        <taxon>Endopterygota</taxon>
        <taxon>Lepidoptera</taxon>
        <taxon>Glossata</taxon>
        <taxon>Ditrysia</taxon>
        <taxon>Noctuoidea</taxon>
        <taxon>Noctuidae</taxon>
        <taxon>Amphipyrinae</taxon>
        <taxon>Spodoptera</taxon>
    </lineage>
</organism>
<keyword evidence="3" id="KW-1185">Reference proteome</keyword>
<proteinExistence type="predicted"/>
<evidence type="ECO:0000313" key="2">
    <source>
        <dbReference type="EMBL" id="KAF9408165.1"/>
    </source>
</evidence>
<dbReference type="Proteomes" id="UP000648187">
    <property type="component" value="Unassembled WGS sequence"/>
</dbReference>
<dbReference type="EMBL" id="JACKWZ010000402">
    <property type="protein sequence ID" value="KAF9408165.1"/>
    <property type="molecule type" value="Genomic_DNA"/>
</dbReference>
<reference evidence="2" key="1">
    <citation type="submission" date="2020-08" db="EMBL/GenBank/DDBJ databases">
        <title>Spodoptera exigua strain:BAW_Kor-Di-RS1 Genome sequencing and assembly.</title>
        <authorList>
            <person name="Kim J."/>
            <person name="Nam H.Y."/>
            <person name="Kwon M."/>
            <person name="Choi J.H."/>
            <person name="Cho S.R."/>
            <person name="Kim G.-H."/>
        </authorList>
    </citation>
    <scope>NUCLEOTIDE SEQUENCE</scope>
    <source>
        <strain evidence="2">BAW_Kor-Di-RS1</strain>
        <tissue evidence="2">Whole-body</tissue>
    </source>
</reference>
<feature type="region of interest" description="Disordered" evidence="1">
    <location>
        <begin position="220"/>
        <end position="241"/>
    </location>
</feature>
<name>A0A835G7T6_SPOEX</name>
<protein>
    <submittedName>
        <fullName evidence="2">Uncharacterized protein</fullName>
    </submittedName>
</protein>
<accession>A0A835G7T6</accession>
<sequence length="241" mass="26905">MAEFGEVLSVLNTVLDSVTKKMAAVEAQIQNAGPCKDTVAKVAEEFRTFRELIFSILRLLRVQMSESAKQIDHLEMRHRRKALVFQGVPEADKEDTAGVVLDVLHNKLALKIEPGSIATCHRIGAVSKDHHRPILVKFTTIETKASVWRAKTRLRGTSISAKEFLTRTRQAVFARARQHFGMRICWTQDGVIHVKVPDGTRHKVTTDAELDVLLKKYPKSSGVSSMESDVGAARQLKPAKK</sequence>